<accession>A0A8T0ZVH8</accession>
<dbReference type="GO" id="GO:0005634">
    <property type="term" value="C:nucleus"/>
    <property type="evidence" value="ECO:0007669"/>
    <property type="project" value="TreeGrafter"/>
</dbReference>
<protein>
    <recommendedName>
        <fullName evidence="2">HTH CENPB-type domain-containing protein</fullName>
    </recommendedName>
</protein>
<dbReference type="Pfam" id="PF03221">
    <property type="entry name" value="HTH_Tnp_Tc5"/>
    <property type="match status" value="1"/>
</dbReference>
<dbReference type="InterPro" id="IPR050863">
    <property type="entry name" value="CenT-Element_Derived"/>
</dbReference>
<gene>
    <name evidence="3" type="ORF">PC113_g2731</name>
    <name evidence="4" type="ORF">PC117_g14160</name>
    <name evidence="5" type="ORF">PC118_g14490</name>
</gene>
<organism evidence="3 6">
    <name type="scientific">Phytophthora cactorum</name>
    <dbReference type="NCBI Taxonomy" id="29920"/>
    <lineage>
        <taxon>Eukaryota</taxon>
        <taxon>Sar</taxon>
        <taxon>Stramenopiles</taxon>
        <taxon>Oomycota</taxon>
        <taxon>Peronosporomycetes</taxon>
        <taxon>Peronosporales</taxon>
        <taxon>Peronosporaceae</taxon>
        <taxon>Phytophthora</taxon>
    </lineage>
</organism>
<dbReference type="InterPro" id="IPR006600">
    <property type="entry name" value="HTH_CenpB_DNA-bd_dom"/>
</dbReference>
<dbReference type="Proteomes" id="UP000735874">
    <property type="component" value="Unassembled WGS sequence"/>
</dbReference>
<dbReference type="GO" id="GO:0003677">
    <property type="term" value="F:DNA binding"/>
    <property type="evidence" value="ECO:0007669"/>
    <property type="project" value="UniProtKB-KW"/>
</dbReference>
<evidence type="ECO:0000259" key="2">
    <source>
        <dbReference type="PROSITE" id="PS51253"/>
    </source>
</evidence>
<dbReference type="VEuPathDB" id="FungiDB:PC110_g5940"/>
<dbReference type="PROSITE" id="PS51253">
    <property type="entry name" value="HTH_CENPB"/>
    <property type="match status" value="1"/>
</dbReference>
<dbReference type="Proteomes" id="UP000736787">
    <property type="component" value="Unassembled WGS sequence"/>
</dbReference>
<dbReference type="EMBL" id="RCMK01000434">
    <property type="protein sequence ID" value="KAG2928959.1"/>
    <property type="molecule type" value="Genomic_DNA"/>
</dbReference>
<reference evidence="3" key="1">
    <citation type="submission" date="2018-10" db="EMBL/GenBank/DDBJ databases">
        <title>Effector identification in a new, highly contiguous assembly of the strawberry crown rot pathogen Phytophthora cactorum.</title>
        <authorList>
            <person name="Armitage A.D."/>
            <person name="Nellist C.F."/>
            <person name="Bates H."/>
            <person name="Vickerstaff R.J."/>
            <person name="Harrison R.J."/>
        </authorList>
    </citation>
    <scope>NUCLEOTIDE SEQUENCE</scope>
    <source>
        <strain evidence="3">15-7</strain>
        <strain evidence="4">4040</strain>
        <strain evidence="5">P415</strain>
    </source>
</reference>
<evidence type="ECO:0000313" key="3">
    <source>
        <dbReference type="EMBL" id="KAG2866534.1"/>
    </source>
</evidence>
<dbReference type="EMBL" id="RCML01000528">
    <property type="protein sequence ID" value="KAG2974497.1"/>
    <property type="molecule type" value="Genomic_DNA"/>
</dbReference>
<sequence length="488" mass="55969">MRVSVNGKSKKPHRHKSVTETFAFRAAVLAFYDTHTMPKLVDTFWSGIELRSKAYTTKKRVILRWKTERSRIESMAASSKNANQKRFRRTGAAKTLSGDAEQDILDWVMALRSHGMPVLAKMPHLEALDIAQMYDVPHSAFAASPSWIASFLARHSLSLRTRTCHRQASPLDSTNVAQEFAATVRRRIVEEGITTVYNADQTAVIYEYVPKLTVDERGSQTVWVKCGGKSKERVTAMLMADSTGKKYDPWVIMKMRPSNDAVTREENTQLRQGFSRRLRPTIEKLERETSMAIFANAKGWWNSKLSLQFLQHHFDTRDDHDDPAMLIWDDFSAHWTAEVVQNAAQKNVILQRVPPGYTHCCQPADISWNKPLKDRMRVSWMEHLRLECARMIRCTENDCTKVRSPDRKDVMHWRHSAWGELSPETIKSGFKKIDLLFDECTTPTSRCVEVNVDSELVDTLASLECIDEDIGEVGWDDDVVDRYLKINS</sequence>
<dbReference type="Gene3D" id="1.10.10.60">
    <property type="entry name" value="Homeodomain-like"/>
    <property type="match status" value="1"/>
</dbReference>
<dbReference type="Pfam" id="PF03184">
    <property type="entry name" value="DDE_1"/>
    <property type="match status" value="1"/>
</dbReference>
<dbReference type="Proteomes" id="UP000697107">
    <property type="component" value="Unassembled WGS sequence"/>
</dbReference>
<evidence type="ECO:0000313" key="4">
    <source>
        <dbReference type="EMBL" id="KAG2928959.1"/>
    </source>
</evidence>
<dbReference type="InterPro" id="IPR004875">
    <property type="entry name" value="DDE_SF_endonuclease_dom"/>
</dbReference>
<comment type="caution">
    <text evidence="3">The sequence shown here is derived from an EMBL/GenBank/DDBJ whole genome shotgun (WGS) entry which is preliminary data.</text>
</comment>
<keyword evidence="1" id="KW-0238">DNA-binding</keyword>
<feature type="domain" description="HTH CENPB-type" evidence="2">
    <location>
        <begin position="88"/>
        <end position="161"/>
    </location>
</feature>
<dbReference type="VEuPathDB" id="FungiDB:PC110_g22185"/>
<proteinExistence type="predicted"/>
<dbReference type="PANTHER" id="PTHR19303">
    <property type="entry name" value="TRANSPOSON"/>
    <property type="match status" value="1"/>
</dbReference>
<evidence type="ECO:0000313" key="5">
    <source>
        <dbReference type="EMBL" id="KAG2974497.1"/>
    </source>
</evidence>
<dbReference type="EMBL" id="RCMG01000038">
    <property type="protein sequence ID" value="KAG2866534.1"/>
    <property type="molecule type" value="Genomic_DNA"/>
</dbReference>
<dbReference type="AlphaFoldDB" id="A0A8T0ZVH8"/>
<dbReference type="PANTHER" id="PTHR19303:SF57">
    <property type="entry name" value="HTH CENPB-TYPE DOMAIN-CONTAINING PROTEIN"/>
    <property type="match status" value="1"/>
</dbReference>
<evidence type="ECO:0000256" key="1">
    <source>
        <dbReference type="ARBA" id="ARBA00023125"/>
    </source>
</evidence>
<name>A0A8T0ZVH8_9STRA</name>
<evidence type="ECO:0000313" key="6">
    <source>
        <dbReference type="Proteomes" id="UP000735874"/>
    </source>
</evidence>